<protein>
    <submittedName>
        <fullName evidence="1">ATPANK2 (PANTOTHENATE KINASE 2)</fullName>
    </submittedName>
</protein>
<keyword evidence="1" id="KW-0418">Kinase</keyword>
<reference evidence="1" key="1">
    <citation type="submission" date="2014-09" db="EMBL/GenBank/DDBJ databases">
        <authorList>
            <person name="Magalhaes I.L.F."/>
            <person name="Oliveira U."/>
            <person name="Santos F.R."/>
            <person name="Vidigal T.H.D.A."/>
            <person name="Brescovit A.D."/>
            <person name="Santos A.J."/>
        </authorList>
    </citation>
    <scope>NUCLEOTIDE SEQUENCE</scope>
    <source>
        <tissue evidence="1">Shoot tissue taken approximately 20 cm above the soil surface</tissue>
    </source>
</reference>
<reference evidence="1" key="2">
    <citation type="journal article" date="2015" name="Data Brief">
        <title>Shoot transcriptome of the giant reed, Arundo donax.</title>
        <authorList>
            <person name="Barrero R.A."/>
            <person name="Guerrero F.D."/>
            <person name="Moolhuijzen P."/>
            <person name="Goolsby J.A."/>
            <person name="Tidwell J."/>
            <person name="Bellgard S.E."/>
            <person name="Bellgard M.I."/>
        </authorList>
    </citation>
    <scope>NUCLEOTIDE SEQUENCE</scope>
    <source>
        <tissue evidence="1">Shoot tissue taken approximately 20 cm above the soil surface</tissue>
    </source>
</reference>
<proteinExistence type="predicted"/>
<name>A0A0A9DWS3_ARUDO</name>
<organism evidence="1">
    <name type="scientific">Arundo donax</name>
    <name type="common">Giant reed</name>
    <name type="synonym">Donax arundinaceus</name>
    <dbReference type="NCBI Taxonomy" id="35708"/>
    <lineage>
        <taxon>Eukaryota</taxon>
        <taxon>Viridiplantae</taxon>
        <taxon>Streptophyta</taxon>
        <taxon>Embryophyta</taxon>
        <taxon>Tracheophyta</taxon>
        <taxon>Spermatophyta</taxon>
        <taxon>Magnoliopsida</taxon>
        <taxon>Liliopsida</taxon>
        <taxon>Poales</taxon>
        <taxon>Poaceae</taxon>
        <taxon>PACMAD clade</taxon>
        <taxon>Arundinoideae</taxon>
        <taxon>Arundineae</taxon>
        <taxon>Arundo</taxon>
    </lineage>
</organism>
<dbReference type="AlphaFoldDB" id="A0A0A9DWS3"/>
<sequence>MGIELVKILPLRNQWRRSLIKSQQHLLMGHQQKKRMKAIYFLIFLSILDQVSA</sequence>
<evidence type="ECO:0000313" key="1">
    <source>
        <dbReference type="EMBL" id="JAD92256.1"/>
    </source>
</evidence>
<keyword evidence="1" id="KW-0808">Transferase</keyword>
<accession>A0A0A9DWS3</accession>
<dbReference type="GO" id="GO:0016301">
    <property type="term" value="F:kinase activity"/>
    <property type="evidence" value="ECO:0007669"/>
    <property type="project" value="UniProtKB-KW"/>
</dbReference>
<dbReference type="EMBL" id="GBRH01205639">
    <property type="protein sequence ID" value="JAD92256.1"/>
    <property type="molecule type" value="Transcribed_RNA"/>
</dbReference>